<keyword evidence="4" id="KW-1185">Reference proteome</keyword>
<evidence type="ECO:0008006" key="5">
    <source>
        <dbReference type="Google" id="ProtNLM"/>
    </source>
</evidence>
<feature type="transmembrane region" description="Helical" evidence="2">
    <location>
        <begin position="263"/>
        <end position="284"/>
    </location>
</feature>
<proteinExistence type="predicted"/>
<evidence type="ECO:0000256" key="1">
    <source>
        <dbReference type="SAM" id="MobiDB-lite"/>
    </source>
</evidence>
<dbReference type="Gene3D" id="2.60.120.260">
    <property type="entry name" value="Galactose-binding domain-like"/>
    <property type="match status" value="1"/>
</dbReference>
<feature type="compositionally biased region" description="Basic and acidic residues" evidence="1">
    <location>
        <begin position="308"/>
        <end position="320"/>
    </location>
</feature>
<protein>
    <recommendedName>
        <fullName evidence="5">Transmembrane protein</fullName>
    </recommendedName>
</protein>
<feature type="region of interest" description="Disordered" evidence="1">
    <location>
        <begin position="226"/>
        <end position="260"/>
    </location>
</feature>
<evidence type="ECO:0000313" key="3">
    <source>
        <dbReference type="EMBL" id="KAJ3487985.1"/>
    </source>
</evidence>
<feature type="compositionally biased region" description="Low complexity" evidence="1">
    <location>
        <begin position="226"/>
        <end position="259"/>
    </location>
</feature>
<feature type="compositionally biased region" description="Low complexity" evidence="1">
    <location>
        <begin position="150"/>
        <end position="199"/>
    </location>
</feature>
<dbReference type="Proteomes" id="UP001212997">
    <property type="component" value="Unassembled WGS sequence"/>
</dbReference>
<evidence type="ECO:0000313" key="4">
    <source>
        <dbReference type="Proteomes" id="UP001212997"/>
    </source>
</evidence>
<accession>A0AAD5YJB3</accession>
<feature type="compositionally biased region" description="Low complexity" evidence="1">
    <location>
        <begin position="362"/>
        <end position="377"/>
    </location>
</feature>
<feature type="compositionally biased region" description="Polar residues" evidence="1">
    <location>
        <begin position="447"/>
        <end position="458"/>
    </location>
</feature>
<dbReference type="EMBL" id="JANAWD010000077">
    <property type="protein sequence ID" value="KAJ3487985.1"/>
    <property type="molecule type" value="Genomic_DNA"/>
</dbReference>
<dbReference type="AlphaFoldDB" id="A0AAD5YJB3"/>
<evidence type="ECO:0000256" key="2">
    <source>
        <dbReference type="SAM" id="Phobius"/>
    </source>
</evidence>
<feature type="region of interest" description="Disordered" evidence="1">
    <location>
        <begin position="289"/>
        <end position="487"/>
    </location>
</feature>
<keyword evidence="2" id="KW-0472">Membrane</keyword>
<keyword evidence="2" id="KW-0812">Transmembrane</keyword>
<keyword evidence="2" id="KW-1133">Transmembrane helix</keyword>
<feature type="compositionally biased region" description="Polar residues" evidence="1">
    <location>
        <begin position="397"/>
        <end position="421"/>
    </location>
</feature>
<feature type="region of interest" description="Disordered" evidence="1">
    <location>
        <begin position="137"/>
        <end position="199"/>
    </location>
</feature>
<reference evidence="3" key="1">
    <citation type="submission" date="2022-07" db="EMBL/GenBank/DDBJ databases">
        <title>Genome Sequence of Physisporinus lineatus.</title>
        <authorList>
            <person name="Buettner E."/>
        </authorList>
    </citation>
    <scope>NUCLEOTIDE SEQUENCE</scope>
    <source>
        <strain evidence="3">VT162</strain>
    </source>
</reference>
<gene>
    <name evidence="3" type="ORF">NLI96_g3171</name>
</gene>
<comment type="caution">
    <text evidence="3">The sequence shown here is derived from an EMBL/GenBank/DDBJ whole genome shotgun (WGS) entry which is preliminary data.</text>
</comment>
<organism evidence="3 4">
    <name type="scientific">Meripilus lineatus</name>
    <dbReference type="NCBI Taxonomy" id="2056292"/>
    <lineage>
        <taxon>Eukaryota</taxon>
        <taxon>Fungi</taxon>
        <taxon>Dikarya</taxon>
        <taxon>Basidiomycota</taxon>
        <taxon>Agaricomycotina</taxon>
        <taxon>Agaricomycetes</taxon>
        <taxon>Polyporales</taxon>
        <taxon>Meripilaceae</taxon>
        <taxon>Meripilus</taxon>
    </lineage>
</organism>
<feature type="compositionally biased region" description="Polar residues" evidence="1">
    <location>
        <begin position="338"/>
        <end position="360"/>
    </location>
</feature>
<name>A0AAD5YJB3_9APHY</name>
<sequence length="487" mass="50166">MSQVIVDDQDSQVQYSGSWQHLPSTPGVVPSEYDHTKSGAAEAGLTATLRFTGTQVSVFGSQGSIDVYGQPVTTYEIDGQLVATYRAPVIQPGYFTAGTTFFTSGTLSAGEHTIVVTNVNGTKPNVLWLDGFRYTPSASAPSSAPPPAAPASSSSPQAPSEPSSAPVSNIPSTPSTPVSQAPQQQSQVQASSAGAQSSASQVPSASTVLVSNPSTFVSYDTLFPSGSSVPTPSGSSSNGTASDNSLGTSGASTKSSSRSVGPIVGGVIGGLGILALVFLAFVIWRRRQSTPPSDDEFVKPPPSPPLPEMRHVEREPHPFEIRPFGSWREQEAPYTGGMISSSGKGRTATPNGSSSENPFTDSAAASPPGSTSSPSGSEIVTESVDLPLGVSEPLVATAQTSGSEKQKQRSNPSGSEKSQAQAGLRRLPPTPDQVSHPVPPTPAPVRSTPTAGESSRTSVPPIVRHHEDSGIRLGPRVVDVPPAYTRA</sequence>